<dbReference type="Pfam" id="PF19569">
    <property type="entry name" value="START_2"/>
    <property type="match status" value="1"/>
</dbReference>
<keyword evidence="3" id="KW-1185">Reference proteome</keyword>
<reference evidence="2 3" key="1">
    <citation type="submission" date="2019-04" db="EMBL/GenBank/DDBJ databases">
        <title>Pedobacter sp. AR-3-17 sp. nov., isolated from Arctic soil.</title>
        <authorList>
            <person name="Dahal R.H."/>
            <person name="Kim D.-U."/>
        </authorList>
    </citation>
    <scope>NUCLEOTIDE SEQUENCE [LARGE SCALE GENOMIC DNA]</scope>
    <source>
        <strain evidence="2 3">AR-3-17</strain>
    </source>
</reference>
<dbReference type="SUPFAM" id="SSF55961">
    <property type="entry name" value="Bet v1-like"/>
    <property type="match status" value="1"/>
</dbReference>
<gene>
    <name evidence="2" type="ORF">FA046_06445</name>
</gene>
<evidence type="ECO:0000259" key="1">
    <source>
        <dbReference type="Pfam" id="PF19569"/>
    </source>
</evidence>
<dbReference type="Gene3D" id="3.30.530.20">
    <property type="match status" value="1"/>
</dbReference>
<dbReference type="Proteomes" id="UP000308181">
    <property type="component" value="Unassembled WGS sequence"/>
</dbReference>
<sequence>MAEKLKFVLEYEIRSSPKILYSFISEPNGLAQWFSDDVRVRDHVYNFIWDDGEEQKAKLLSFKENKLVKFHWVDDEPYTYFELEIVKDELTNDVALLVTDFALEENLKDRQLIWNIQIEGLLSVIGA</sequence>
<dbReference type="EMBL" id="SWBP01000002">
    <property type="protein sequence ID" value="TKB98752.1"/>
    <property type="molecule type" value="Genomic_DNA"/>
</dbReference>
<name>A0A4U1BZV4_9SPHI</name>
<dbReference type="OrthoDB" id="667567at2"/>
<comment type="caution">
    <text evidence="2">The sequence shown here is derived from an EMBL/GenBank/DDBJ whole genome shotgun (WGS) entry which is preliminary data.</text>
</comment>
<evidence type="ECO:0000313" key="2">
    <source>
        <dbReference type="EMBL" id="TKB98752.1"/>
    </source>
</evidence>
<dbReference type="InterPro" id="IPR023393">
    <property type="entry name" value="START-like_dom_sf"/>
</dbReference>
<dbReference type="RefSeq" id="WP_136825566.1">
    <property type="nucleotide sequence ID" value="NZ_SWBP01000002.1"/>
</dbReference>
<protein>
    <recommendedName>
        <fullName evidence="1">START-like domain-containing protein</fullName>
    </recommendedName>
</protein>
<organism evidence="2 3">
    <name type="scientific">Pedobacter cryophilus</name>
    <dbReference type="NCBI Taxonomy" id="2571271"/>
    <lineage>
        <taxon>Bacteria</taxon>
        <taxon>Pseudomonadati</taxon>
        <taxon>Bacteroidota</taxon>
        <taxon>Sphingobacteriia</taxon>
        <taxon>Sphingobacteriales</taxon>
        <taxon>Sphingobacteriaceae</taxon>
        <taxon>Pedobacter</taxon>
    </lineage>
</organism>
<proteinExistence type="predicted"/>
<evidence type="ECO:0000313" key="3">
    <source>
        <dbReference type="Proteomes" id="UP000308181"/>
    </source>
</evidence>
<accession>A0A4U1BZV4</accession>
<dbReference type="InterPro" id="IPR045736">
    <property type="entry name" value="START_2"/>
</dbReference>
<dbReference type="AlphaFoldDB" id="A0A4U1BZV4"/>
<feature type="domain" description="START-like" evidence="1">
    <location>
        <begin position="1"/>
        <end position="127"/>
    </location>
</feature>